<reference evidence="1 2" key="1">
    <citation type="submission" date="2023-07" db="EMBL/GenBank/DDBJ databases">
        <title>Sequencing the genomes of 1000 actinobacteria strains.</title>
        <authorList>
            <person name="Klenk H.-P."/>
        </authorList>
    </citation>
    <scope>NUCLEOTIDE SEQUENCE [LARGE SCALE GENOMIC DNA]</scope>
    <source>
        <strain evidence="1 2">DSM 19426</strain>
    </source>
</reference>
<protein>
    <submittedName>
        <fullName evidence="1">Membrane protein YgcG</fullName>
    </submittedName>
</protein>
<evidence type="ECO:0000313" key="1">
    <source>
        <dbReference type="EMBL" id="MDR7364200.1"/>
    </source>
</evidence>
<dbReference type="RefSeq" id="WP_310305586.1">
    <property type="nucleotide sequence ID" value="NZ_BAAAPS010000005.1"/>
</dbReference>
<gene>
    <name evidence="1" type="ORF">J2S63_003753</name>
</gene>
<dbReference type="EMBL" id="JAVDYG010000001">
    <property type="protein sequence ID" value="MDR7364200.1"/>
    <property type="molecule type" value="Genomic_DNA"/>
</dbReference>
<sequence length="126" mass="13583">MPGGDGFNSSQRAAIDKAIRDAETTCRFEFSVYVGRSTGEPRAYATRLHATLVKPDCSVLILVDPMGHALEVVTGSEVRRNLTDVEVDLAVAQMQADLAEGRLVDGLVRGINQLASYARKPNSLHG</sequence>
<organism evidence="1 2">
    <name type="scientific">Nocardioides marmoribigeumensis</name>
    <dbReference type="NCBI Taxonomy" id="433649"/>
    <lineage>
        <taxon>Bacteria</taxon>
        <taxon>Bacillati</taxon>
        <taxon>Actinomycetota</taxon>
        <taxon>Actinomycetes</taxon>
        <taxon>Propionibacteriales</taxon>
        <taxon>Nocardioidaceae</taxon>
        <taxon>Nocardioides</taxon>
    </lineage>
</organism>
<evidence type="ECO:0000313" key="2">
    <source>
        <dbReference type="Proteomes" id="UP001183648"/>
    </source>
</evidence>
<accession>A0ABU2C0L3</accession>
<keyword evidence="2" id="KW-1185">Reference proteome</keyword>
<proteinExistence type="predicted"/>
<name>A0ABU2C0L3_9ACTN</name>
<comment type="caution">
    <text evidence="1">The sequence shown here is derived from an EMBL/GenBank/DDBJ whole genome shotgun (WGS) entry which is preliminary data.</text>
</comment>
<dbReference type="Gene3D" id="3.10.310.50">
    <property type="match status" value="1"/>
</dbReference>
<dbReference type="Pfam" id="PF17174">
    <property type="entry name" value="DUF5130"/>
    <property type="match status" value="1"/>
</dbReference>
<dbReference type="Proteomes" id="UP001183648">
    <property type="component" value="Unassembled WGS sequence"/>
</dbReference>
<dbReference type="InterPro" id="IPR033437">
    <property type="entry name" value="DUF5130"/>
</dbReference>